<evidence type="ECO:0000259" key="1">
    <source>
        <dbReference type="Pfam" id="PF06230"/>
    </source>
</evidence>
<evidence type="ECO:0000259" key="2">
    <source>
        <dbReference type="Pfam" id="PF17930"/>
    </source>
</evidence>
<evidence type="ECO:0000313" key="3">
    <source>
        <dbReference type="EMBL" id="WYK17958.1"/>
    </source>
</evidence>
<keyword evidence="3" id="KW-0378">Hydrolase</keyword>
<protein>
    <submittedName>
        <fullName evidence="3">UDP-2,3-diacylglucosamine diphosphatase LpxI</fullName>
        <ecNumber evidence="3">3.6.1.54</ecNumber>
    </submittedName>
</protein>
<dbReference type="Proteomes" id="UP001281305">
    <property type="component" value="Chromosome"/>
</dbReference>
<feature type="domain" description="LpxI N-terminal" evidence="2">
    <location>
        <begin position="3"/>
        <end position="130"/>
    </location>
</feature>
<keyword evidence="4" id="KW-1185">Reference proteome</keyword>
<dbReference type="PANTHER" id="PTHR39962:SF1">
    <property type="entry name" value="LPXI FAMILY PROTEIN"/>
    <property type="match status" value="1"/>
</dbReference>
<dbReference type="InterPro" id="IPR041255">
    <property type="entry name" value="LpxI_N"/>
</dbReference>
<sequence>MTLALIAGQGGLPPFLTKAMLERGEVPVICEVEQFPSEVKGELPRIGFRLETLGTFLQILKETGVTKICMAGAMQRPPIDPSLIDAATMPLVPRVQAALTKGDDGTLRVFIDLFEEAGFDVIGAAEIAPEVLPKPGVLVGSLPRDLVPDLAAAEAALAEMGAADEGQAVVVKAGHVIAREDQRGTDAMLNDLAPDYDPPWLAEDPFDLAADVLDSVADWLSGPEAEKPRVSPNAEGGLLFKAPKPGQELRVDMPLIGLKTAMGAAELGLRGIVIEAGGVMLLNPDGVRQVLEGHGMFLWVRPAGAMP</sequence>
<dbReference type="InterPro" id="IPR010415">
    <property type="entry name" value="LpxI_C"/>
</dbReference>
<dbReference type="Pfam" id="PF06230">
    <property type="entry name" value="LpxI_C"/>
    <property type="match status" value="1"/>
</dbReference>
<dbReference type="Gene3D" id="3.40.140.80">
    <property type="match status" value="1"/>
</dbReference>
<feature type="domain" description="LpxI C-terminal" evidence="1">
    <location>
        <begin position="146"/>
        <end position="299"/>
    </location>
</feature>
<organism evidence="3 4">
    <name type="scientific">Roseovarius rhodophyticola</name>
    <dbReference type="NCBI Taxonomy" id="3080827"/>
    <lineage>
        <taxon>Bacteria</taxon>
        <taxon>Pseudomonadati</taxon>
        <taxon>Pseudomonadota</taxon>
        <taxon>Alphaproteobacteria</taxon>
        <taxon>Rhodobacterales</taxon>
        <taxon>Roseobacteraceae</taxon>
        <taxon>Roseovarius</taxon>
    </lineage>
</organism>
<dbReference type="GO" id="GO:0016787">
    <property type="term" value="F:hydrolase activity"/>
    <property type="evidence" value="ECO:0007669"/>
    <property type="project" value="UniProtKB-KW"/>
</dbReference>
<dbReference type="PANTHER" id="PTHR39962">
    <property type="entry name" value="BLL4848 PROTEIN"/>
    <property type="match status" value="1"/>
</dbReference>
<gene>
    <name evidence="3" type="primary">lpxI</name>
    <name evidence="3" type="ORF">RZS32_016460</name>
</gene>
<dbReference type="Pfam" id="PF17930">
    <property type="entry name" value="LpxI_N"/>
    <property type="match status" value="1"/>
</dbReference>
<dbReference type="InterPro" id="IPR053174">
    <property type="entry name" value="LpxI"/>
</dbReference>
<dbReference type="InterPro" id="IPR043167">
    <property type="entry name" value="LpxI_C_sf"/>
</dbReference>
<dbReference type="EMBL" id="CP146606">
    <property type="protein sequence ID" value="WYK17958.1"/>
    <property type="molecule type" value="Genomic_DNA"/>
</dbReference>
<dbReference type="Gene3D" id="3.40.50.20">
    <property type="match status" value="1"/>
</dbReference>
<reference evidence="3 4" key="1">
    <citation type="submission" date="2024-02" db="EMBL/GenBank/DDBJ databases">
        <title>Roseovarius strain W115 nov., isolated from a marine algae.</title>
        <authorList>
            <person name="Lee M.W."/>
            <person name="Lee J.K."/>
            <person name="Kim J.M."/>
            <person name="Choi D.G."/>
            <person name="Baek J.H."/>
            <person name="Bayburt H."/>
            <person name="Jung J.J."/>
            <person name="Han D.M."/>
            <person name="Jeon C.O."/>
        </authorList>
    </citation>
    <scope>NUCLEOTIDE SEQUENCE [LARGE SCALE GENOMIC DNA]</scope>
    <source>
        <strain evidence="3 4">W115</strain>
    </source>
</reference>
<evidence type="ECO:0000313" key="4">
    <source>
        <dbReference type="Proteomes" id="UP001281305"/>
    </source>
</evidence>
<dbReference type="EC" id="3.6.1.54" evidence="3"/>
<name>A0ABZ2TDZ7_9RHOB</name>
<accession>A0ABZ2TDZ7</accession>
<dbReference type="RefSeq" id="WP_317054645.1">
    <property type="nucleotide sequence ID" value="NZ_CP146606.1"/>
</dbReference>
<proteinExistence type="predicted"/>